<accession>A0A974XWU1</accession>
<dbReference type="Gene3D" id="3.90.950.20">
    <property type="entry name" value="CinA-like"/>
    <property type="match status" value="1"/>
</dbReference>
<dbReference type="InterPro" id="IPR036653">
    <property type="entry name" value="CinA-like_C"/>
</dbReference>
<reference evidence="2 3" key="1">
    <citation type="submission" date="2021-03" db="EMBL/GenBank/DDBJ databases">
        <title>Lysobacter sp. nov. isolated from soil of gangwondo yeongwol, south Korea.</title>
        <authorList>
            <person name="Kim K.R."/>
            <person name="Kim K.H."/>
            <person name="Jeon C.O."/>
        </authorList>
    </citation>
    <scope>NUCLEOTIDE SEQUENCE [LARGE SCALE GENOMIC DNA]</scope>
    <source>
        <strain evidence="2 3">R19</strain>
    </source>
</reference>
<dbReference type="Proteomes" id="UP000639274">
    <property type="component" value="Chromosome"/>
</dbReference>
<protein>
    <submittedName>
        <fullName evidence="2">CinA family protein</fullName>
    </submittedName>
</protein>
<sequence>MDDTASPEHLSRLAQELGAAALARHHSLVTAESCTGGWIAKVLTDIAGSSAWFECGIAAYSYESKQALLGVRPETLEHHGAVSRETVLEMVSGALVHSGATLAVAVTGIAGPSGGTADKPVGTVWIGWKRRGGYAAAEVFHFEGDRDAVRRRTVAAALKGLLALAV</sequence>
<dbReference type="NCBIfam" id="TIGR00199">
    <property type="entry name" value="PncC_domain"/>
    <property type="match status" value="1"/>
</dbReference>
<proteinExistence type="predicted"/>
<dbReference type="InterPro" id="IPR008136">
    <property type="entry name" value="CinA_C"/>
</dbReference>
<organism evidence="2 3">
    <name type="scientific">Agrilutibacter solisilvae</name>
    <dbReference type="NCBI Taxonomy" id="2763317"/>
    <lineage>
        <taxon>Bacteria</taxon>
        <taxon>Pseudomonadati</taxon>
        <taxon>Pseudomonadota</taxon>
        <taxon>Gammaproteobacteria</taxon>
        <taxon>Lysobacterales</taxon>
        <taxon>Lysobacteraceae</taxon>
        <taxon>Agrilutibacter</taxon>
    </lineage>
</organism>
<name>A0A974XWU1_9GAMM</name>
<keyword evidence="3" id="KW-1185">Reference proteome</keyword>
<evidence type="ECO:0000313" key="3">
    <source>
        <dbReference type="Proteomes" id="UP000639274"/>
    </source>
</evidence>
<dbReference type="AlphaFoldDB" id="A0A974XWU1"/>
<dbReference type="KEGG" id="lsf:I8J32_011060"/>
<dbReference type="RefSeq" id="WP_200612077.1">
    <property type="nucleotide sequence ID" value="NZ_CP071518.1"/>
</dbReference>
<feature type="domain" description="CinA C-terminal" evidence="1">
    <location>
        <begin position="12"/>
        <end position="163"/>
    </location>
</feature>
<dbReference type="SUPFAM" id="SSF142433">
    <property type="entry name" value="CinA-like"/>
    <property type="match status" value="1"/>
</dbReference>
<evidence type="ECO:0000259" key="1">
    <source>
        <dbReference type="Pfam" id="PF02464"/>
    </source>
</evidence>
<gene>
    <name evidence="2" type="ORF">I8J32_011060</name>
</gene>
<dbReference type="EMBL" id="CP071518">
    <property type="protein sequence ID" value="QSX77321.1"/>
    <property type="molecule type" value="Genomic_DNA"/>
</dbReference>
<dbReference type="Pfam" id="PF02464">
    <property type="entry name" value="CinA"/>
    <property type="match status" value="1"/>
</dbReference>
<evidence type="ECO:0000313" key="2">
    <source>
        <dbReference type="EMBL" id="QSX77321.1"/>
    </source>
</evidence>